<organism evidence="3">
    <name type="scientific">Mesocestoides corti</name>
    <name type="common">Flatworm</name>
    <dbReference type="NCBI Taxonomy" id="53468"/>
    <lineage>
        <taxon>Eukaryota</taxon>
        <taxon>Metazoa</taxon>
        <taxon>Spiralia</taxon>
        <taxon>Lophotrochozoa</taxon>
        <taxon>Platyhelminthes</taxon>
        <taxon>Cestoda</taxon>
        <taxon>Eucestoda</taxon>
        <taxon>Cyclophyllidea</taxon>
        <taxon>Mesocestoididae</taxon>
        <taxon>Mesocestoides</taxon>
    </lineage>
</organism>
<dbReference type="WBParaSite" id="MCU_014129-RA">
    <property type="protein sequence ID" value="MCU_014129-RA"/>
    <property type="gene ID" value="MCU_014129"/>
</dbReference>
<accession>A0A5K3G1S5</accession>
<dbReference type="AlphaFoldDB" id="A0A5K3G1S5"/>
<reference evidence="1 2" key="1">
    <citation type="submission" date="2019-11" db="UniProtKB">
        <authorList>
            <consortium name="WormBaseParasite"/>
        </authorList>
    </citation>
    <scope>IDENTIFICATION</scope>
</reference>
<name>A0A5K3G1S5_MESCO</name>
<evidence type="ECO:0000313" key="3">
    <source>
        <dbReference type="WBParaSite" id="MCU_014654-RA"/>
    </source>
</evidence>
<evidence type="ECO:0000313" key="2">
    <source>
        <dbReference type="WBParaSite" id="MCU_014242-RA"/>
    </source>
</evidence>
<evidence type="ECO:0000313" key="1">
    <source>
        <dbReference type="WBParaSite" id="MCU_014129-RA"/>
    </source>
</evidence>
<protein>
    <submittedName>
        <fullName evidence="1 2">YbjN domain-containing protein</fullName>
    </submittedName>
</protein>
<dbReference type="WBParaSite" id="MCU_014242-RA">
    <property type="protein sequence ID" value="MCU_014242-RA"/>
    <property type="gene ID" value="MCU_014242"/>
</dbReference>
<proteinExistence type="predicted"/>
<dbReference type="WBParaSite" id="MCU_014654-RA">
    <property type="protein sequence ID" value="MCU_014654-RA"/>
    <property type="gene ID" value="MCU_014654"/>
</dbReference>
<sequence length="57" mass="6368">MVVPFTPKSMEDFAQIITAAHPYCRQSWLVFSIAVDPQADMGTAFTLVVHDDIRQTA</sequence>